<dbReference type="Proteomes" id="UP001595075">
    <property type="component" value="Unassembled WGS sequence"/>
</dbReference>
<evidence type="ECO:0000256" key="1">
    <source>
        <dbReference type="SAM" id="MobiDB-lite"/>
    </source>
</evidence>
<dbReference type="EMBL" id="JAZHXI010000011">
    <property type="protein sequence ID" value="KAL2066733.1"/>
    <property type="molecule type" value="Genomic_DNA"/>
</dbReference>
<evidence type="ECO:0000313" key="3">
    <source>
        <dbReference type="Proteomes" id="UP001595075"/>
    </source>
</evidence>
<reference evidence="2 3" key="1">
    <citation type="journal article" date="2024" name="Commun. Biol.">
        <title>Comparative genomic analysis of thermophilic fungi reveals convergent evolutionary adaptations and gene losses.</title>
        <authorList>
            <person name="Steindorff A.S."/>
            <person name="Aguilar-Pontes M.V."/>
            <person name="Robinson A.J."/>
            <person name="Andreopoulos B."/>
            <person name="LaButti K."/>
            <person name="Kuo A."/>
            <person name="Mondo S."/>
            <person name="Riley R."/>
            <person name="Otillar R."/>
            <person name="Haridas S."/>
            <person name="Lipzen A."/>
            <person name="Grimwood J."/>
            <person name="Schmutz J."/>
            <person name="Clum A."/>
            <person name="Reid I.D."/>
            <person name="Moisan M.C."/>
            <person name="Butler G."/>
            <person name="Nguyen T.T.M."/>
            <person name="Dewar K."/>
            <person name="Conant G."/>
            <person name="Drula E."/>
            <person name="Henrissat B."/>
            <person name="Hansel C."/>
            <person name="Singer S."/>
            <person name="Hutchinson M.I."/>
            <person name="de Vries R.P."/>
            <person name="Natvig D.O."/>
            <person name="Powell A.J."/>
            <person name="Tsang A."/>
            <person name="Grigoriev I.V."/>
        </authorList>
    </citation>
    <scope>NUCLEOTIDE SEQUENCE [LARGE SCALE GENOMIC DNA]</scope>
    <source>
        <strain evidence="2 3">CBS 494.80</strain>
    </source>
</reference>
<name>A0ABR4C9X4_9HELO</name>
<keyword evidence="3" id="KW-1185">Reference proteome</keyword>
<proteinExistence type="predicted"/>
<organism evidence="2 3">
    <name type="scientific">Oculimacula yallundae</name>
    <dbReference type="NCBI Taxonomy" id="86028"/>
    <lineage>
        <taxon>Eukaryota</taxon>
        <taxon>Fungi</taxon>
        <taxon>Dikarya</taxon>
        <taxon>Ascomycota</taxon>
        <taxon>Pezizomycotina</taxon>
        <taxon>Leotiomycetes</taxon>
        <taxon>Helotiales</taxon>
        <taxon>Ploettnerulaceae</taxon>
        <taxon>Oculimacula</taxon>
    </lineage>
</organism>
<feature type="region of interest" description="Disordered" evidence="1">
    <location>
        <begin position="1"/>
        <end position="23"/>
    </location>
</feature>
<evidence type="ECO:0000313" key="2">
    <source>
        <dbReference type="EMBL" id="KAL2066733.1"/>
    </source>
</evidence>
<feature type="compositionally biased region" description="Polar residues" evidence="1">
    <location>
        <begin position="78"/>
        <end position="91"/>
    </location>
</feature>
<comment type="caution">
    <text evidence="2">The sequence shown here is derived from an EMBL/GenBank/DDBJ whole genome shotgun (WGS) entry which is preliminary data.</text>
</comment>
<feature type="region of interest" description="Disordered" evidence="1">
    <location>
        <begin position="69"/>
        <end position="116"/>
    </location>
</feature>
<protein>
    <submittedName>
        <fullName evidence="2">Uncharacterized protein</fullName>
    </submittedName>
</protein>
<sequence length="447" mass="50570">MIDGTDTTMEDVDETETPSTSPSVRAIILTHTENLKEMVKSTSVQLQQQIQGYHELQMKSQKDILEKCFDLGKPDKGNSMSSPLQTTTGKTSNERSSVRGQRLQRRQSSRDREVDGLLQQIETLDKDKQRLEDNLDEMEVREKRLQKKVDEMDASNQKLTEQTAKFRKMIIRNQGEKGSQVADDHVAQKYINLTSLIQRISAKCFPKDEYNGAKEPTGSKDPTQLEQEFIACWNIRRSDTERRNRVRGVLFGAVHRLIIAARIFGIRISKNEACNSIEAGLASFEGHLMDNFASNESAIVEWRVQTMKCARILAAPDDSIAESVAVDIHASLRPLLPDTARRDKTAEDLILTQLITLCRQAFAFAMMIRSCNDIYKCDLPVLDSVVNEEEMEPQAFEGNRGHKSDQVERQEIACVISGSLIKYPAHMPNERVVLCKADVVVRERNGV</sequence>
<accession>A0ABR4C9X4</accession>
<gene>
    <name evidence="2" type="ORF">VTL71DRAFT_2805</name>
</gene>